<sequence>MHLPDAQVSRISDHTATLPPEVLLTILKIVLILNCDVKQKLTIGAVCSRWRNILWSSPPFWSTFTDYFGRYDRKVDRLRLLELHIVNSRDCPMMFSISDASGPGTPVHDALFQRIFSDCQARIQRLRLTGLTPTWEAIVDHSRSSTFPQLEYLSLSCGMFDESTDVSPWFSKLPSLCELTLYIPRFDPNVIHSLDKITSLSLSGIHCDYAFYFLSLCQNLVEFRAIEIEIADDLPGIVPSPPLNKDVVLPHLTHFSWDLTRGPPGDMIEDTIFTENTACIRHIHLPSIRDLSWSWYFYLDPTDTWHIWQGFFKNISGLTKVEITTWAPNIIPELVQLFSYQPIQDLNVTISRLEDLESCVRVLTCRPGYRPIAYTSIQILKLSFLTRDGIPEGNNAALLDLIIEMLQLRRPPAVASECTILQYFDFVRVFSYMDLSKVCGIGEKLRALKALHDGGLEFEGWDKLLGITSQSR</sequence>
<accession>A0AAD5YR15</accession>
<dbReference type="EMBL" id="JANIEX010000811">
    <property type="protein sequence ID" value="KAJ3562960.1"/>
    <property type="molecule type" value="Genomic_DNA"/>
</dbReference>
<proteinExistence type="predicted"/>
<evidence type="ECO:0008006" key="3">
    <source>
        <dbReference type="Google" id="ProtNLM"/>
    </source>
</evidence>
<dbReference type="InterPro" id="IPR032675">
    <property type="entry name" value="LRR_dom_sf"/>
</dbReference>
<dbReference type="Proteomes" id="UP001213000">
    <property type="component" value="Unassembled WGS sequence"/>
</dbReference>
<dbReference type="SUPFAM" id="SSF52047">
    <property type="entry name" value="RNI-like"/>
    <property type="match status" value="1"/>
</dbReference>
<name>A0AAD5YR15_9AGAR</name>
<dbReference type="AlphaFoldDB" id="A0AAD5YR15"/>
<comment type="caution">
    <text evidence="1">The sequence shown here is derived from an EMBL/GenBank/DDBJ whole genome shotgun (WGS) entry which is preliminary data.</text>
</comment>
<keyword evidence="2" id="KW-1185">Reference proteome</keyword>
<evidence type="ECO:0000313" key="1">
    <source>
        <dbReference type="EMBL" id="KAJ3562960.1"/>
    </source>
</evidence>
<reference evidence="1" key="1">
    <citation type="submission" date="2022-07" db="EMBL/GenBank/DDBJ databases">
        <title>Genome Sequence of Leucocoprinus birnbaumii.</title>
        <authorList>
            <person name="Buettner E."/>
        </authorList>
    </citation>
    <scope>NUCLEOTIDE SEQUENCE</scope>
    <source>
        <strain evidence="1">VT141</strain>
    </source>
</reference>
<gene>
    <name evidence="1" type="ORF">NP233_g9248</name>
</gene>
<evidence type="ECO:0000313" key="2">
    <source>
        <dbReference type="Proteomes" id="UP001213000"/>
    </source>
</evidence>
<dbReference type="Gene3D" id="3.80.10.10">
    <property type="entry name" value="Ribonuclease Inhibitor"/>
    <property type="match status" value="1"/>
</dbReference>
<organism evidence="1 2">
    <name type="scientific">Leucocoprinus birnbaumii</name>
    <dbReference type="NCBI Taxonomy" id="56174"/>
    <lineage>
        <taxon>Eukaryota</taxon>
        <taxon>Fungi</taxon>
        <taxon>Dikarya</taxon>
        <taxon>Basidiomycota</taxon>
        <taxon>Agaricomycotina</taxon>
        <taxon>Agaricomycetes</taxon>
        <taxon>Agaricomycetidae</taxon>
        <taxon>Agaricales</taxon>
        <taxon>Agaricineae</taxon>
        <taxon>Agaricaceae</taxon>
        <taxon>Leucocoprinus</taxon>
    </lineage>
</organism>
<protein>
    <recommendedName>
        <fullName evidence="3">F-box domain-containing protein</fullName>
    </recommendedName>
</protein>
<dbReference type="Gene3D" id="1.20.1280.50">
    <property type="match status" value="1"/>
</dbReference>
<dbReference type="SUPFAM" id="SSF81383">
    <property type="entry name" value="F-box domain"/>
    <property type="match status" value="1"/>
</dbReference>
<dbReference type="InterPro" id="IPR036047">
    <property type="entry name" value="F-box-like_dom_sf"/>
</dbReference>